<evidence type="ECO:0008006" key="5">
    <source>
        <dbReference type="Google" id="ProtNLM"/>
    </source>
</evidence>
<dbReference type="AlphaFoldDB" id="A0A7Y8KXJ0"/>
<feature type="compositionally biased region" description="Basic and acidic residues" evidence="1">
    <location>
        <begin position="56"/>
        <end position="65"/>
    </location>
</feature>
<evidence type="ECO:0000256" key="2">
    <source>
        <dbReference type="SAM" id="SignalP"/>
    </source>
</evidence>
<name>A0A7Y8KXJ0_9BURK</name>
<accession>A0A7Y8KXJ0</accession>
<evidence type="ECO:0000256" key="1">
    <source>
        <dbReference type="SAM" id="MobiDB-lite"/>
    </source>
</evidence>
<dbReference type="PROSITE" id="PS51257">
    <property type="entry name" value="PROKAR_LIPOPROTEIN"/>
    <property type="match status" value="1"/>
</dbReference>
<reference evidence="3 4" key="1">
    <citation type="submission" date="2019-09" db="EMBL/GenBank/DDBJ databases">
        <title>Hydrogenophaga aromatica sp. nov., isolated from a para-xylene-degrading enrichment culture.</title>
        <authorList>
            <person name="Tancsics A."/>
            <person name="Banerjee S."/>
        </authorList>
    </citation>
    <scope>NUCLEOTIDE SEQUENCE [LARGE SCALE GENOMIC DNA]</scope>
    <source>
        <strain evidence="3 4">D2P1</strain>
    </source>
</reference>
<sequence length="71" mass="8025">MNKLPTLLTLCALASLAAGCSTQTAYYSGQGWQRQQCFKIEDMQQRQRCLKSASTSHEDYQREVEALPSRP</sequence>
<organism evidence="3 4">
    <name type="scientific">Hydrogenophaga aromaticivorans</name>
    <dbReference type="NCBI Taxonomy" id="2610898"/>
    <lineage>
        <taxon>Bacteria</taxon>
        <taxon>Pseudomonadati</taxon>
        <taxon>Pseudomonadota</taxon>
        <taxon>Betaproteobacteria</taxon>
        <taxon>Burkholderiales</taxon>
        <taxon>Comamonadaceae</taxon>
        <taxon>Hydrogenophaga</taxon>
    </lineage>
</organism>
<keyword evidence="2" id="KW-0732">Signal</keyword>
<feature type="region of interest" description="Disordered" evidence="1">
    <location>
        <begin position="52"/>
        <end position="71"/>
    </location>
</feature>
<dbReference type="RefSeq" id="WP_177135194.1">
    <property type="nucleotide sequence ID" value="NZ_VYGV01000006.1"/>
</dbReference>
<evidence type="ECO:0000313" key="4">
    <source>
        <dbReference type="Proteomes" id="UP000545507"/>
    </source>
</evidence>
<evidence type="ECO:0000313" key="3">
    <source>
        <dbReference type="EMBL" id="NWF45346.1"/>
    </source>
</evidence>
<feature type="chain" id="PRO_5031520059" description="Lipoprotein" evidence="2">
    <location>
        <begin position="18"/>
        <end position="71"/>
    </location>
</feature>
<feature type="signal peptide" evidence="2">
    <location>
        <begin position="1"/>
        <end position="17"/>
    </location>
</feature>
<keyword evidence="4" id="KW-1185">Reference proteome</keyword>
<proteinExistence type="predicted"/>
<dbReference type="EMBL" id="VYGV01000006">
    <property type="protein sequence ID" value="NWF45346.1"/>
    <property type="molecule type" value="Genomic_DNA"/>
</dbReference>
<dbReference type="Proteomes" id="UP000545507">
    <property type="component" value="Unassembled WGS sequence"/>
</dbReference>
<protein>
    <recommendedName>
        <fullName evidence="5">Lipoprotein</fullName>
    </recommendedName>
</protein>
<gene>
    <name evidence="3" type="ORF">F3K02_08810</name>
</gene>
<comment type="caution">
    <text evidence="3">The sequence shown here is derived from an EMBL/GenBank/DDBJ whole genome shotgun (WGS) entry which is preliminary data.</text>
</comment>